<dbReference type="Pfam" id="PF25555">
    <property type="entry name" value="RAB3A-like_C"/>
    <property type="match status" value="1"/>
</dbReference>
<name>A0AAE8MZR3_9PEZI</name>
<feature type="region of interest" description="Disordered" evidence="2">
    <location>
        <begin position="584"/>
        <end position="645"/>
    </location>
</feature>
<dbReference type="InterPro" id="IPR009449">
    <property type="entry name" value="Sec2_N"/>
</dbReference>
<dbReference type="SUPFAM" id="SSF144284">
    <property type="entry name" value="Sec2 N-terminal region"/>
    <property type="match status" value="1"/>
</dbReference>
<feature type="region of interest" description="Disordered" evidence="2">
    <location>
        <begin position="389"/>
        <end position="427"/>
    </location>
</feature>
<evidence type="ECO:0000256" key="2">
    <source>
        <dbReference type="SAM" id="MobiDB-lite"/>
    </source>
</evidence>
<dbReference type="GO" id="GO:0005085">
    <property type="term" value="F:guanyl-nucleotide exchange factor activity"/>
    <property type="evidence" value="ECO:0007669"/>
    <property type="project" value="InterPro"/>
</dbReference>
<dbReference type="InterPro" id="IPR040351">
    <property type="entry name" value="RAB3IL/RAB3IP/Sec2"/>
</dbReference>
<feature type="compositionally biased region" description="Low complexity" evidence="2">
    <location>
        <begin position="17"/>
        <end position="30"/>
    </location>
</feature>
<dbReference type="PANTHER" id="PTHR14430">
    <property type="entry name" value="RABIN3-RELATED"/>
    <property type="match status" value="1"/>
</dbReference>
<dbReference type="GO" id="GO:0006887">
    <property type="term" value="P:exocytosis"/>
    <property type="evidence" value="ECO:0007669"/>
    <property type="project" value="TreeGrafter"/>
</dbReference>
<dbReference type="GO" id="GO:0070319">
    <property type="term" value="C:Golgi to plasma membrane transport vesicle"/>
    <property type="evidence" value="ECO:0007669"/>
    <property type="project" value="TreeGrafter"/>
</dbReference>
<evidence type="ECO:0000313" key="5">
    <source>
        <dbReference type="Proteomes" id="UP001187682"/>
    </source>
</evidence>
<protein>
    <submittedName>
        <fullName evidence="4">Related to protein transport protein</fullName>
    </submittedName>
</protein>
<dbReference type="AlphaFoldDB" id="A0AAE8MZR3"/>
<proteinExistence type="predicted"/>
<comment type="caution">
    <text evidence="4">The sequence shown here is derived from an EMBL/GenBank/DDBJ whole genome shotgun (WGS) entry which is preliminary data.</text>
</comment>
<reference evidence="4" key="1">
    <citation type="submission" date="2018-03" db="EMBL/GenBank/DDBJ databases">
        <authorList>
            <person name="Guldener U."/>
        </authorList>
    </citation>
    <scope>NUCLEOTIDE SEQUENCE</scope>
</reference>
<keyword evidence="1" id="KW-0175">Coiled coil</keyword>
<sequence>MEAFIRLTPPWAAINESDSQQPASPPSARRPFGHFRSLSSVPSKSPPTGSPGRPARRGHGRSPSTSHLPDFSFPLSINSSPAIRPTSPSPLSDEDDLTTLPDPRTRAPSHSVNGDGGDMDGEAQDEVTALSTKLIRAINHQTTLDNALSSMRQELEQARERTRQLEALAESQREMLAGDIWVRRGTVEAEKRALSAKAAEERRLREAAEKETRRIELELENLTTALFEEANKMVVTVKEEALQKQTELEKRNAILREQVTDTEGLLQSQQEQLAELKAVMEQMTADRDDQTNLTAPSTPGGGSKFDGAASVQGRDPSESHPPASPLAEPVSPAYPTSFTQLIQPVLRTDVAAYEDFKLLARTTRNRAGNRTSSSSLSGINVKSLTLGLSEVSGPTNTHSSTPSTSSLPGGLTSAPSSPQAPVTPAGPLKDTKFFKRVLVEDIEPTLRLDTAPGLSWLARRSVLTAIADGTMVVEPAPAVPIIPAAPSPQHYPCALCGETKKDDAHLRTHRFRTSESESAQRYPLCGYCLARVRSTCDFLGFLRIVKDGHWRAGGDEESEEKAGWEESVRLREQMFWARIGGGVVPTGSREECPAPGPEKQGEAAGETTGEGDGDEATAATVTPESNLRADASPRITVQTPPDPPKFVHSFAPGITFL</sequence>
<dbReference type="GO" id="GO:0051286">
    <property type="term" value="C:cell tip"/>
    <property type="evidence" value="ECO:0007669"/>
    <property type="project" value="TreeGrafter"/>
</dbReference>
<feature type="domain" description="GDP/GTP exchange factor Sec2 N-terminal" evidence="3">
    <location>
        <begin position="141"/>
        <end position="284"/>
    </location>
</feature>
<keyword evidence="5" id="KW-1185">Reference proteome</keyword>
<feature type="region of interest" description="Disordered" evidence="2">
    <location>
        <begin position="286"/>
        <end position="332"/>
    </location>
</feature>
<feature type="compositionally biased region" description="Low complexity" evidence="2">
    <location>
        <begin position="392"/>
        <end position="413"/>
    </location>
</feature>
<organism evidence="4 5">
    <name type="scientific">Cephalotrichum gorgonifer</name>
    <dbReference type="NCBI Taxonomy" id="2041049"/>
    <lineage>
        <taxon>Eukaryota</taxon>
        <taxon>Fungi</taxon>
        <taxon>Dikarya</taxon>
        <taxon>Ascomycota</taxon>
        <taxon>Pezizomycotina</taxon>
        <taxon>Sordariomycetes</taxon>
        <taxon>Hypocreomycetidae</taxon>
        <taxon>Microascales</taxon>
        <taxon>Microascaceae</taxon>
        <taxon>Cephalotrichum</taxon>
    </lineage>
</organism>
<gene>
    <name evidence="4" type="ORF">DNG_06484</name>
</gene>
<dbReference type="Proteomes" id="UP001187682">
    <property type="component" value="Unassembled WGS sequence"/>
</dbReference>
<dbReference type="Pfam" id="PF06428">
    <property type="entry name" value="Sec2p"/>
    <property type="match status" value="1"/>
</dbReference>
<dbReference type="Gene3D" id="6.10.140.910">
    <property type="match status" value="1"/>
</dbReference>
<dbReference type="CDD" id="cd21044">
    <property type="entry name" value="Rab11BD_RAB3IP_like"/>
    <property type="match status" value="1"/>
</dbReference>
<evidence type="ECO:0000256" key="1">
    <source>
        <dbReference type="ARBA" id="ARBA00023054"/>
    </source>
</evidence>
<dbReference type="PANTHER" id="PTHR14430:SF0">
    <property type="entry name" value="SEC2P DOMAIN-CONTAINING PROTEIN"/>
    <property type="match status" value="1"/>
</dbReference>
<evidence type="ECO:0000259" key="3">
    <source>
        <dbReference type="Pfam" id="PF06428"/>
    </source>
</evidence>
<evidence type="ECO:0000313" key="4">
    <source>
        <dbReference type="EMBL" id="SPO03801.1"/>
    </source>
</evidence>
<accession>A0AAE8MZR3</accession>
<feature type="region of interest" description="Disordered" evidence="2">
    <location>
        <begin position="1"/>
        <end position="122"/>
    </location>
</feature>
<dbReference type="EMBL" id="ONZQ02000009">
    <property type="protein sequence ID" value="SPO03801.1"/>
    <property type="molecule type" value="Genomic_DNA"/>
</dbReference>